<keyword evidence="1" id="KW-0472">Membrane</keyword>
<keyword evidence="1" id="KW-1133">Transmembrane helix</keyword>
<organism evidence="2 3">
    <name type="scientific">Acidithiobacillus concretivorus</name>
    <dbReference type="NCBI Taxonomy" id="3063952"/>
    <lineage>
        <taxon>Bacteria</taxon>
        <taxon>Pseudomonadati</taxon>
        <taxon>Pseudomonadota</taxon>
        <taxon>Acidithiobacillia</taxon>
        <taxon>Acidithiobacillales</taxon>
        <taxon>Acidithiobacillaceae</taxon>
        <taxon>Acidithiobacillus</taxon>
    </lineage>
</organism>
<protein>
    <recommendedName>
        <fullName evidence="4">Peptidase M48 domain-containing protein</fullName>
    </recommendedName>
</protein>
<dbReference type="RefSeq" id="WP_215863521.1">
    <property type="nucleotide sequence ID" value="NZ_JABELD010000051.1"/>
</dbReference>
<evidence type="ECO:0000313" key="3">
    <source>
        <dbReference type="Proteomes" id="UP001197028"/>
    </source>
</evidence>
<keyword evidence="3" id="KW-1185">Reference proteome</keyword>
<feature type="transmembrane region" description="Helical" evidence="1">
    <location>
        <begin position="74"/>
        <end position="92"/>
    </location>
</feature>
<feature type="transmembrane region" description="Helical" evidence="1">
    <location>
        <begin position="30"/>
        <end position="54"/>
    </location>
</feature>
<evidence type="ECO:0008006" key="4">
    <source>
        <dbReference type="Google" id="ProtNLM"/>
    </source>
</evidence>
<sequence>MHPDWLDERKATDAEVKACLLHELGHRKDWVFTAIGLFLAAGFYLMLAAALWDLFVAPILNANLGTDLPIDRDWIAYGMVMVVLGVLLRLALYDHLERRADLAQ</sequence>
<proteinExistence type="predicted"/>
<dbReference type="EMBL" id="JABELD010000051">
    <property type="protein sequence ID" value="MBU2738550.1"/>
    <property type="molecule type" value="Genomic_DNA"/>
</dbReference>
<keyword evidence="1" id="KW-0812">Transmembrane</keyword>
<gene>
    <name evidence="2" type="ORF">HJG40_07040</name>
</gene>
<comment type="caution">
    <text evidence="2">The sequence shown here is derived from an EMBL/GenBank/DDBJ whole genome shotgun (WGS) entry which is preliminary data.</text>
</comment>
<dbReference type="Proteomes" id="UP001197028">
    <property type="component" value="Unassembled WGS sequence"/>
</dbReference>
<reference evidence="2 3" key="1">
    <citation type="journal article" date="2021" name="ISME J.">
        <title>Genomic evolution of the class Acidithiobacillia: deep-branching Proteobacteria living in extreme acidic conditions.</title>
        <authorList>
            <person name="Moya-Beltran A."/>
            <person name="Beard S."/>
            <person name="Rojas-Villalobos C."/>
            <person name="Issotta F."/>
            <person name="Gallardo Y."/>
            <person name="Ulloa R."/>
            <person name="Giaveno A."/>
            <person name="Degli Esposti M."/>
            <person name="Johnson D.B."/>
            <person name="Quatrini R."/>
        </authorList>
    </citation>
    <scope>NUCLEOTIDE SEQUENCE [LARGE SCALE GENOMIC DNA]</scope>
    <source>
        <strain evidence="2 3">ATCC 19703</strain>
    </source>
</reference>
<name>A0ABS5ZPL5_9PROT</name>
<accession>A0ABS5ZPL5</accession>
<evidence type="ECO:0000313" key="2">
    <source>
        <dbReference type="EMBL" id="MBU2738550.1"/>
    </source>
</evidence>
<evidence type="ECO:0000256" key="1">
    <source>
        <dbReference type="SAM" id="Phobius"/>
    </source>
</evidence>